<feature type="chain" id="PRO_5046664731" evidence="2">
    <location>
        <begin position="27"/>
        <end position="699"/>
    </location>
</feature>
<dbReference type="Pfam" id="PF00326">
    <property type="entry name" value="Peptidase_S9"/>
    <property type="match status" value="1"/>
</dbReference>
<feature type="domain" description="Peptidase S9 prolyl oligopeptidase catalytic" evidence="3">
    <location>
        <begin position="476"/>
        <end position="690"/>
    </location>
</feature>
<dbReference type="InterPro" id="IPR029058">
    <property type="entry name" value="AB_hydrolase_fold"/>
</dbReference>
<keyword evidence="2" id="KW-0732">Signal</keyword>
<evidence type="ECO:0000313" key="4">
    <source>
        <dbReference type="EMBL" id="MDC8786584.1"/>
    </source>
</evidence>
<keyword evidence="5" id="KW-1185">Reference proteome</keyword>
<dbReference type="PANTHER" id="PTHR42776">
    <property type="entry name" value="SERINE PEPTIDASE S9 FAMILY MEMBER"/>
    <property type="match status" value="1"/>
</dbReference>
<feature type="signal peptide" evidence="2">
    <location>
        <begin position="1"/>
        <end position="26"/>
    </location>
</feature>
<organism evidence="4 5">
    <name type="scientific">Roseateles koreensis</name>
    <dbReference type="NCBI Taxonomy" id="2987526"/>
    <lineage>
        <taxon>Bacteria</taxon>
        <taxon>Pseudomonadati</taxon>
        <taxon>Pseudomonadota</taxon>
        <taxon>Betaproteobacteria</taxon>
        <taxon>Burkholderiales</taxon>
        <taxon>Sphaerotilaceae</taxon>
        <taxon>Roseateles</taxon>
    </lineage>
</organism>
<comment type="caution">
    <text evidence="4">The sequence shown here is derived from an EMBL/GenBank/DDBJ whole genome shotgun (WGS) entry which is preliminary data.</text>
</comment>
<gene>
    <name evidence="4" type="ORF">PRZ01_15450</name>
</gene>
<dbReference type="PANTHER" id="PTHR42776:SF27">
    <property type="entry name" value="DIPEPTIDYL PEPTIDASE FAMILY MEMBER 6"/>
    <property type="match status" value="1"/>
</dbReference>
<dbReference type="SUPFAM" id="SSF53474">
    <property type="entry name" value="alpha/beta-Hydrolases"/>
    <property type="match status" value="1"/>
</dbReference>
<sequence>MSMRGGFSWGVSACLLAMGLCMGAWAQPVPVATAAAAPVTLAPIPVEAFFQWPKVMQVKLSPSGRQLALTTSRNNNRVGLVVITLGGSGEAPTAGYVAGFSDADITHFDWVGDKRLVFSAIDLQAGSGEDYRLAPGLYAVDADGSQMRQLVKRRGRQFFVDGNVIDRTLEWNHILLATPKQQPGVASDEVLIGHMDFIDKRVRQITPMWLNTRTGRTHSAAVFGAPSQTVAWKFDSRGEPRLAVTYDEGRQRVHWRAPGESQWRLISESDLLTPPFHPVDVDDAGTLYLTYGEGARGDAVLSVFDFEKGAPQKPGLVSTPGFDYRGNLVLDRPGGRALGVTVETDAEQTIWFDPEMKQLQALVDDKLPGRVNRLSCRRCGADDMVVLVRSFSDRDPGRLYLYEAADQRWKFISTVLDDIDPRRMATVDLHRITARDGRDLPVWLTIPPGVQPGHPAPAVVLVHGGPWARIGHWQWQAMEQFLASRGYLVISPEFRGSTGYGDAHYRAGWKQWGQSMQDDVADALLWARAQGWADKERACIAGASYGGYATLMGLVRNPELYRCGVAWAAVTDPFLFIQGSWWVDDDISGDGRKYYLQHMVGDAEKDAAMLTAASPVAQAKRIQAPLLLAFGESDRRVPIAHGRRLREALTDAGHPPEWVSYPNEGHGWRLMSNQIDWAQRVEKFLAQHLQADSKAEVAH</sequence>
<dbReference type="SUPFAM" id="SSF50993">
    <property type="entry name" value="Peptidase/esterase 'gauge' domain"/>
    <property type="match status" value="1"/>
</dbReference>
<evidence type="ECO:0000256" key="2">
    <source>
        <dbReference type="SAM" id="SignalP"/>
    </source>
</evidence>
<dbReference type="EMBL" id="JAQQXS010000014">
    <property type="protein sequence ID" value="MDC8786584.1"/>
    <property type="molecule type" value="Genomic_DNA"/>
</dbReference>
<evidence type="ECO:0000313" key="5">
    <source>
        <dbReference type="Proteomes" id="UP001219862"/>
    </source>
</evidence>
<accession>A0ABT5KUJ1</accession>
<keyword evidence="1" id="KW-0378">Hydrolase</keyword>
<proteinExistence type="predicted"/>
<reference evidence="4 5" key="1">
    <citation type="submission" date="2022-10" db="EMBL/GenBank/DDBJ databases">
        <title>paucibacter sp. hw8 Genome sequencing.</title>
        <authorList>
            <person name="Park S."/>
        </authorList>
    </citation>
    <scope>NUCLEOTIDE SEQUENCE [LARGE SCALE GENOMIC DNA]</scope>
    <source>
        <strain evidence="5">hw8</strain>
    </source>
</reference>
<evidence type="ECO:0000256" key="1">
    <source>
        <dbReference type="ARBA" id="ARBA00022801"/>
    </source>
</evidence>
<dbReference type="Gene3D" id="3.40.50.1820">
    <property type="entry name" value="alpha/beta hydrolase"/>
    <property type="match status" value="1"/>
</dbReference>
<name>A0ABT5KUJ1_9BURK</name>
<dbReference type="InterPro" id="IPR001375">
    <property type="entry name" value="Peptidase_S9_cat"/>
</dbReference>
<dbReference type="Proteomes" id="UP001219862">
    <property type="component" value="Unassembled WGS sequence"/>
</dbReference>
<protein>
    <submittedName>
        <fullName evidence="4">Prolyl oligopeptidase family serine peptidase</fullName>
    </submittedName>
</protein>
<evidence type="ECO:0000259" key="3">
    <source>
        <dbReference type="Pfam" id="PF00326"/>
    </source>
</evidence>